<dbReference type="InterPro" id="IPR000644">
    <property type="entry name" value="CBS_dom"/>
</dbReference>
<dbReference type="SUPFAM" id="SSF54631">
    <property type="entry name" value="CBS-domain pair"/>
    <property type="match status" value="1"/>
</dbReference>
<dbReference type="CDD" id="cd02205">
    <property type="entry name" value="CBS_pair_SF"/>
    <property type="match status" value="1"/>
</dbReference>
<keyword evidence="5" id="KW-1185">Reference proteome</keyword>
<evidence type="ECO:0000313" key="5">
    <source>
        <dbReference type="Proteomes" id="UP000656813"/>
    </source>
</evidence>
<sequence length="210" mass="24188">MFVKSVMIPKHKTYFVEDQVFVKEALELLEQHEIDGMPVIKGDTYKGLVTKNTIFEAAFHSNKEKQVFMDTTTVGEIATAQENTVNENDGFEETVIKMKNVPIVAVVDDAKRFLGIVTRYEVLDQFQSVFGMNKKGLRIVFSSVETEGRILRLSEITRQFHQNIISLTTFDDSDKLVRRIVMKVVDNEDTQKYIQKLEKNGFKVLDIKRT</sequence>
<dbReference type="PANTHER" id="PTHR48108">
    <property type="entry name" value="CBS DOMAIN-CONTAINING PROTEIN CBSX2, CHLOROPLASTIC"/>
    <property type="match status" value="1"/>
</dbReference>
<dbReference type="PANTHER" id="PTHR48108:SF34">
    <property type="entry name" value="CBS DOMAIN-CONTAINING PROTEIN YHCV"/>
    <property type="match status" value="1"/>
</dbReference>
<feature type="domain" description="CBS" evidence="3">
    <location>
        <begin position="7"/>
        <end position="64"/>
    </location>
</feature>
<dbReference type="RefSeq" id="WP_188496638.1">
    <property type="nucleotide sequence ID" value="NZ_BMFV01000007.1"/>
</dbReference>
<reference evidence="4" key="2">
    <citation type="submission" date="2020-09" db="EMBL/GenBank/DDBJ databases">
        <authorList>
            <person name="Sun Q."/>
            <person name="Zhou Y."/>
        </authorList>
    </citation>
    <scope>NUCLEOTIDE SEQUENCE</scope>
    <source>
        <strain evidence="4">CGMCC 1.12777</strain>
    </source>
</reference>
<reference evidence="4" key="1">
    <citation type="journal article" date="2014" name="Int. J. Syst. Evol. Microbiol.">
        <title>Complete genome sequence of Corynebacterium casei LMG S-19264T (=DSM 44701T), isolated from a smear-ripened cheese.</title>
        <authorList>
            <consortium name="US DOE Joint Genome Institute (JGI-PGF)"/>
            <person name="Walter F."/>
            <person name="Albersmeier A."/>
            <person name="Kalinowski J."/>
            <person name="Ruckert C."/>
        </authorList>
    </citation>
    <scope>NUCLEOTIDE SEQUENCE</scope>
    <source>
        <strain evidence="4">CGMCC 1.12777</strain>
    </source>
</reference>
<dbReference type="Proteomes" id="UP000656813">
    <property type="component" value="Unassembled WGS sequence"/>
</dbReference>
<keyword evidence="2" id="KW-0129">CBS domain</keyword>
<proteinExistence type="predicted"/>
<accession>A0A8J3ELH8</accession>
<dbReference type="InterPro" id="IPR046342">
    <property type="entry name" value="CBS_dom_sf"/>
</dbReference>
<organism evidence="4 5">
    <name type="scientific">Pullulanibacillus pueri</name>
    <dbReference type="NCBI Taxonomy" id="1437324"/>
    <lineage>
        <taxon>Bacteria</taxon>
        <taxon>Bacillati</taxon>
        <taxon>Bacillota</taxon>
        <taxon>Bacilli</taxon>
        <taxon>Bacillales</taxon>
        <taxon>Sporolactobacillaceae</taxon>
        <taxon>Pullulanibacillus</taxon>
    </lineage>
</organism>
<protein>
    <recommendedName>
        <fullName evidence="3">CBS domain-containing protein</fullName>
    </recommendedName>
</protein>
<feature type="domain" description="CBS" evidence="3">
    <location>
        <begin position="69"/>
        <end position="135"/>
    </location>
</feature>
<dbReference type="Pfam" id="PF00571">
    <property type="entry name" value="CBS"/>
    <property type="match status" value="2"/>
</dbReference>
<comment type="caution">
    <text evidence="4">The sequence shown here is derived from an EMBL/GenBank/DDBJ whole genome shotgun (WGS) entry which is preliminary data.</text>
</comment>
<evidence type="ECO:0000256" key="1">
    <source>
        <dbReference type="ARBA" id="ARBA00022737"/>
    </source>
</evidence>
<dbReference type="Gene3D" id="3.10.580.10">
    <property type="entry name" value="CBS-domain"/>
    <property type="match status" value="1"/>
</dbReference>
<evidence type="ECO:0000259" key="3">
    <source>
        <dbReference type="PROSITE" id="PS51371"/>
    </source>
</evidence>
<keyword evidence="1" id="KW-0677">Repeat</keyword>
<dbReference type="PROSITE" id="PS51371">
    <property type="entry name" value="CBS"/>
    <property type="match status" value="2"/>
</dbReference>
<gene>
    <name evidence="4" type="ORF">GCM10007096_13530</name>
</gene>
<evidence type="ECO:0000256" key="2">
    <source>
        <dbReference type="PROSITE-ProRule" id="PRU00703"/>
    </source>
</evidence>
<name>A0A8J3ELH8_9BACL</name>
<dbReference type="AlphaFoldDB" id="A0A8J3ELH8"/>
<evidence type="ECO:0000313" key="4">
    <source>
        <dbReference type="EMBL" id="GGH79100.1"/>
    </source>
</evidence>
<dbReference type="InterPro" id="IPR051462">
    <property type="entry name" value="CBS_domain-containing"/>
</dbReference>
<dbReference type="EMBL" id="BMFV01000007">
    <property type="protein sequence ID" value="GGH79100.1"/>
    <property type="molecule type" value="Genomic_DNA"/>
</dbReference>